<evidence type="ECO:0000256" key="1">
    <source>
        <dbReference type="SAM" id="Coils"/>
    </source>
</evidence>
<organism evidence="3">
    <name type="scientific">viral metagenome</name>
    <dbReference type="NCBI Taxonomy" id="1070528"/>
    <lineage>
        <taxon>unclassified sequences</taxon>
        <taxon>metagenomes</taxon>
        <taxon>organismal metagenomes</taxon>
    </lineage>
</organism>
<sequence>MEIPEKPTPKYYTDAHRIAQQKYRAKNREDYNKSQRELYAKLHQDEAWRKKFNEQSSKNNLAARQKKREEILQENPDHMFKKRGRPRKTELPEDDELRQLKQNLIDILAKKMFIQIKNDPEPHRVKAVHQHQQTIRSLQLNMDNLTEQMKQLTELQVQEEKTIYEIGQGLRDDEIAKAVVDKTDFRSIVNKMG</sequence>
<name>A0A6C0AI81_9ZZZZ</name>
<proteinExistence type="predicted"/>
<evidence type="ECO:0000313" key="3">
    <source>
        <dbReference type="EMBL" id="QHS79170.1"/>
    </source>
</evidence>
<reference evidence="3" key="1">
    <citation type="journal article" date="2020" name="Nature">
        <title>Giant virus diversity and host interactions through global metagenomics.</title>
        <authorList>
            <person name="Schulz F."/>
            <person name="Roux S."/>
            <person name="Paez-Espino D."/>
            <person name="Jungbluth S."/>
            <person name="Walsh D.A."/>
            <person name="Denef V.J."/>
            <person name="McMahon K.D."/>
            <person name="Konstantinidis K.T."/>
            <person name="Eloe-Fadrosh E.A."/>
            <person name="Kyrpides N.C."/>
            <person name="Woyke T."/>
        </authorList>
    </citation>
    <scope>NUCLEOTIDE SEQUENCE</scope>
    <source>
        <strain evidence="3">GVMAG-S-1035118-87</strain>
    </source>
</reference>
<feature type="region of interest" description="Disordered" evidence="2">
    <location>
        <begin position="50"/>
        <end position="94"/>
    </location>
</feature>
<dbReference type="EMBL" id="MN740626">
    <property type="protein sequence ID" value="QHS79170.1"/>
    <property type="molecule type" value="Genomic_DNA"/>
</dbReference>
<protein>
    <submittedName>
        <fullName evidence="3">Uncharacterized protein</fullName>
    </submittedName>
</protein>
<feature type="compositionally biased region" description="Basic and acidic residues" evidence="2">
    <location>
        <begin position="67"/>
        <end position="79"/>
    </location>
</feature>
<evidence type="ECO:0000256" key="2">
    <source>
        <dbReference type="SAM" id="MobiDB-lite"/>
    </source>
</evidence>
<feature type="coiled-coil region" evidence="1">
    <location>
        <begin position="128"/>
        <end position="162"/>
    </location>
</feature>
<accession>A0A6C0AI81</accession>
<keyword evidence="1" id="KW-0175">Coiled coil</keyword>
<dbReference type="AlphaFoldDB" id="A0A6C0AI81"/>